<evidence type="ECO:0000256" key="5">
    <source>
        <dbReference type="ARBA" id="ARBA00022777"/>
    </source>
</evidence>
<evidence type="ECO:0000256" key="3">
    <source>
        <dbReference type="ARBA" id="ARBA00022553"/>
    </source>
</evidence>
<evidence type="ECO:0000313" key="11">
    <source>
        <dbReference type="Proteomes" id="UP000528322"/>
    </source>
</evidence>
<dbReference type="InterPro" id="IPR036890">
    <property type="entry name" value="HATPase_C_sf"/>
</dbReference>
<dbReference type="SUPFAM" id="SSF55874">
    <property type="entry name" value="ATPase domain of HSP90 chaperone/DNA topoisomerase II/histidine kinase"/>
    <property type="match status" value="1"/>
</dbReference>
<dbReference type="InterPro" id="IPR035965">
    <property type="entry name" value="PAS-like_dom_sf"/>
</dbReference>
<comment type="caution">
    <text evidence="10">The sequence shown here is derived from an EMBL/GenBank/DDBJ whole genome shotgun (WGS) entry which is preliminary data.</text>
</comment>
<dbReference type="RefSeq" id="WP_183729491.1">
    <property type="nucleotide sequence ID" value="NZ_JACHID010000002.1"/>
</dbReference>
<keyword evidence="6" id="KW-0812">Transmembrane</keyword>
<evidence type="ECO:0000313" key="10">
    <source>
        <dbReference type="EMBL" id="MBB5021210.1"/>
    </source>
</evidence>
<dbReference type="InterPro" id="IPR052162">
    <property type="entry name" value="Sensor_kinase/Photoreceptor"/>
</dbReference>
<dbReference type="SMART" id="SM00387">
    <property type="entry name" value="HATPase_c"/>
    <property type="match status" value="1"/>
</dbReference>
<dbReference type="PROSITE" id="PS50112">
    <property type="entry name" value="PAS"/>
    <property type="match status" value="1"/>
</dbReference>
<dbReference type="Gene3D" id="3.30.565.10">
    <property type="entry name" value="Histidine kinase-like ATPase, C-terminal domain"/>
    <property type="match status" value="1"/>
</dbReference>
<protein>
    <recommendedName>
        <fullName evidence="2">histidine kinase</fullName>
        <ecNumber evidence="2">2.7.13.3</ecNumber>
    </recommendedName>
</protein>
<comment type="catalytic activity">
    <reaction evidence="1">
        <text>ATP + protein L-histidine = ADP + protein N-phospho-L-histidine.</text>
        <dbReference type="EC" id="2.7.13.3"/>
    </reaction>
</comment>
<dbReference type="GO" id="GO:0000155">
    <property type="term" value="F:phosphorelay sensor kinase activity"/>
    <property type="evidence" value="ECO:0007669"/>
    <property type="project" value="InterPro"/>
</dbReference>
<keyword evidence="6" id="KW-1133">Transmembrane helix</keyword>
<dbReference type="SUPFAM" id="SSF55785">
    <property type="entry name" value="PYP-like sensor domain (PAS domain)"/>
    <property type="match status" value="1"/>
</dbReference>
<dbReference type="InterPro" id="IPR003594">
    <property type="entry name" value="HATPase_dom"/>
</dbReference>
<dbReference type="InterPro" id="IPR013655">
    <property type="entry name" value="PAS_fold_3"/>
</dbReference>
<dbReference type="EC" id="2.7.13.3" evidence="2"/>
<dbReference type="PANTHER" id="PTHR43304">
    <property type="entry name" value="PHYTOCHROME-LIKE PROTEIN CPH1"/>
    <property type="match status" value="1"/>
</dbReference>
<feature type="domain" description="PAC" evidence="9">
    <location>
        <begin position="167"/>
        <end position="219"/>
    </location>
</feature>
<keyword evidence="11" id="KW-1185">Reference proteome</keyword>
<dbReference type="InterPro" id="IPR005467">
    <property type="entry name" value="His_kinase_dom"/>
</dbReference>
<evidence type="ECO:0000256" key="6">
    <source>
        <dbReference type="SAM" id="Phobius"/>
    </source>
</evidence>
<dbReference type="AlphaFoldDB" id="A0A7W8DGA4"/>
<evidence type="ECO:0000259" key="7">
    <source>
        <dbReference type="PROSITE" id="PS50109"/>
    </source>
</evidence>
<evidence type="ECO:0000259" key="9">
    <source>
        <dbReference type="PROSITE" id="PS50113"/>
    </source>
</evidence>
<feature type="transmembrane region" description="Helical" evidence="6">
    <location>
        <begin position="12"/>
        <end position="32"/>
    </location>
</feature>
<dbReference type="NCBIfam" id="TIGR00229">
    <property type="entry name" value="sensory_box"/>
    <property type="match status" value="1"/>
</dbReference>
<gene>
    <name evidence="10" type="ORF">HNR37_000516</name>
</gene>
<evidence type="ECO:0000256" key="2">
    <source>
        <dbReference type="ARBA" id="ARBA00012438"/>
    </source>
</evidence>
<keyword evidence="6" id="KW-0472">Membrane</keyword>
<dbReference type="CDD" id="cd00130">
    <property type="entry name" value="PAS"/>
    <property type="match status" value="1"/>
</dbReference>
<accession>A0A7W8DGA4</accession>
<organism evidence="10 11">
    <name type="scientific">Desulfurispira natronophila</name>
    <dbReference type="NCBI Taxonomy" id="682562"/>
    <lineage>
        <taxon>Bacteria</taxon>
        <taxon>Pseudomonadati</taxon>
        <taxon>Chrysiogenota</taxon>
        <taxon>Chrysiogenia</taxon>
        <taxon>Chrysiogenales</taxon>
        <taxon>Chrysiogenaceae</taxon>
        <taxon>Desulfurispira</taxon>
    </lineage>
</organism>
<dbReference type="PANTHER" id="PTHR43304:SF1">
    <property type="entry name" value="PAC DOMAIN-CONTAINING PROTEIN"/>
    <property type="match status" value="1"/>
</dbReference>
<dbReference type="PROSITE" id="PS50109">
    <property type="entry name" value="HIS_KIN"/>
    <property type="match status" value="1"/>
</dbReference>
<dbReference type="SMART" id="SM00086">
    <property type="entry name" value="PAC"/>
    <property type="match status" value="1"/>
</dbReference>
<keyword evidence="3" id="KW-0597">Phosphoprotein</keyword>
<evidence type="ECO:0000256" key="1">
    <source>
        <dbReference type="ARBA" id="ARBA00000085"/>
    </source>
</evidence>
<keyword evidence="5" id="KW-0418">Kinase</keyword>
<dbReference type="Pfam" id="PF02518">
    <property type="entry name" value="HATPase_c"/>
    <property type="match status" value="1"/>
</dbReference>
<dbReference type="Gene3D" id="3.30.450.20">
    <property type="entry name" value="PAS domain"/>
    <property type="match status" value="1"/>
</dbReference>
<dbReference type="InterPro" id="IPR000014">
    <property type="entry name" value="PAS"/>
</dbReference>
<feature type="domain" description="PAS" evidence="8">
    <location>
        <begin position="90"/>
        <end position="165"/>
    </location>
</feature>
<feature type="domain" description="Histidine kinase" evidence="7">
    <location>
        <begin position="257"/>
        <end position="473"/>
    </location>
</feature>
<dbReference type="SUPFAM" id="SSF47384">
    <property type="entry name" value="Homodimeric domain of signal transducing histidine kinase"/>
    <property type="match status" value="1"/>
</dbReference>
<evidence type="ECO:0000259" key="8">
    <source>
        <dbReference type="PROSITE" id="PS50112"/>
    </source>
</evidence>
<dbReference type="Pfam" id="PF08447">
    <property type="entry name" value="PAS_3"/>
    <property type="match status" value="1"/>
</dbReference>
<proteinExistence type="predicted"/>
<dbReference type="InterPro" id="IPR036097">
    <property type="entry name" value="HisK_dim/P_sf"/>
</dbReference>
<dbReference type="InterPro" id="IPR001610">
    <property type="entry name" value="PAC"/>
</dbReference>
<feature type="transmembrane region" description="Helical" evidence="6">
    <location>
        <begin position="52"/>
        <end position="74"/>
    </location>
</feature>
<dbReference type="EMBL" id="JACHID010000002">
    <property type="protein sequence ID" value="MBB5021210.1"/>
    <property type="molecule type" value="Genomic_DNA"/>
</dbReference>
<dbReference type="PROSITE" id="PS50113">
    <property type="entry name" value="PAC"/>
    <property type="match status" value="1"/>
</dbReference>
<name>A0A7W8DGA4_9BACT</name>
<sequence>MTEREKATRISLRITLVYGVLAGIWIVVSDYALMQFFGSPASITRMQTYKGWVFVLATAAVLFIVLYTQIRALLSEYRMRREAQLQAQDVSNRLQHYLEMSPVVTYALNYSTNLHPQPAWVSENIHSLLGYQSHEALSPSWWLENVYPEDRARVLSNQEALLERGSLVQEFRLQHRDGHYLWIGDHVRLVRDSHGKPWEAIGTWHDITRRKEAESTLQQVMLGLEEQVEKAVEKARQQDSIIFDQMRRQSLNRLLLNLAHQWRQPLNVAGLAIQEIADLISPDHPDYPMVEEKINQSMDFLQKLSRTINTMSALQQSGDHPPTRLNLVSLINQARTYLEATTDNPKAHIATYVPDDIAITAVEVDIVEILMELITNAISIARHRGLPHINIDISARKAGSRVKIEIADDGGGFDDDILPTVFDPYTTSFFKSHDKGLGLYMIRRQIEEFYHGSVEALNRGPQAVVTITLPFSDESGTQQHQ</sequence>
<dbReference type="InterPro" id="IPR000700">
    <property type="entry name" value="PAS-assoc_C"/>
</dbReference>
<dbReference type="Proteomes" id="UP000528322">
    <property type="component" value="Unassembled WGS sequence"/>
</dbReference>
<reference evidence="10 11" key="1">
    <citation type="submission" date="2020-08" db="EMBL/GenBank/DDBJ databases">
        <title>Genomic Encyclopedia of Type Strains, Phase IV (KMG-IV): sequencing the most valuable type-strain genomes for metagenomic binning, comparative biology and taxonomic classification.</title>
        <authorList>
            <person name="Goeker M."/>
        </authorList>
    </citation>
    <scope>NUCLEOTIDE SEQUENCE [LARGE SCALE GENOMIC DNA]</scope>
    <source>
        <strain evidence="10 11">DSM 22071</strain>
    </source>
</reference>
<evidence type="ECO:0000256" key="4">
    <source>
        <dbReference type="ARBA" id="ARBA00022679"/>
    </source>
</evidence>
<keyword evidence="4" id="KW-0808">Transferase</keyword>